<dbReference type="PANTHER" id="PTHR21635:SF0">
    <property type="entry name" value="LEUCINE ZIPPER TRANSCRIPTION FACTOR-LIKE PROTEIN 1"/>
    <property type="match status" value="1"/>
</dbReference>
<dbReference type="AlphaFoldDB" id="A0A8J2SDW3"/>
<evidence type="ECO:0000256" key="8">
    <source>
        <dbReference type="SAM" id="MobiDB-lite"/>
    </source>
</evidence>
<dbReference type="EMBL" id="CAKKNE010000003">
    <property type="protein sequence ID" value="CAH0370943.1"/>
    <property type="molecule type" value="Genomic_DNA"/>
</dbReference>
<evidence type="ECO:0000256" key="3">
    <source>
        <dbReference type="ARBA" id="ARBA00018920"/>
    </source>
</evidence>
<comment type="caution">
    <text evidence="9">The sequence shown here is derived from an EMBL/GenBank/DDBJ whole genome shotgun (WGS) entry which is preliminary data.</text>
</comment>
<evidence type="ECO:0000256" key="5">
    <source>
        <dbReference type="ARBA" id="ARBA00023054"/>
    </source>
</evidence>
<evidence type="ECO:0000256" key="6">
    <source>
        <dbReference type="ARBA" id="ARBA00024898"/>
    </source>
</evidence>
<dbReference type="GO" id="GO:0005737">
    <property type="term" value="C:cytoplasm"/>
    <property type="evidence" value="ECO:0007669"/>
    <property type="project" value="UniProtKB-SubCell"/>
</dbReference>
<dbReference type="OrthoDB" id="313412at2759"/>
<sequence>MSRDILSGLPDATRGEIISFMTFFKGERARTLEALDGDFEDCLEDRIRGVDPPFSLEDVTSAVDHLQVVVKDGVERDLKKIVNMNVLLLKNLLATAQQRGVRLRVDTSVIEDEALLRQVDALKLTGGSFSPAEPKGPSASFDDLTSKEEQKALERTNDRLVQDNTTLQKDLRRLQAQSEQAARDQADLADEVRRLRKELRASSRSQAEAKDDEVERLSSRLRDAEDGLEAKLTSSRQFSDLKRQLQKKNELVSDLRARLRRAGLDDDALTADDRVRR</sequence>
<keyword evidence="10" id="KW-1185">Reference proteome</keyword>
<evidence type="ECO:0000313" key="10">
    <source>
        <dbReference type="Proteomes" id="UP000789595"/>
    </source>
</evidence>
<proteinExistence type="inferred from homology"/>
<reference evidence="9" key="1">
    <citation type="submission" date="2021-11" db="EMBL/GenBank/DDBJ databases">
        <authorList>
            <consortium name="Genoscope - CEA"/>
            <person name="William W."/>
        </authorList>
    </citation>
    <scope>NUCLEOTIDE SEQUENCE</scope>
</reference>
<evidence type="ECO:0000256" key="1">
    <source>
        <dbReference type="ARBA" id="ARBA00004496"/>
    </source>
</evidence>
<evidence type="ECO:0000256" key="7">
    <source>
        <dbReference type="ARBA" id="ARBA00026004"/>
    </source>
</evidence>
<keyword evidence="5" id="KW-0175">Coiled coil</keyword>
<accession>A0A8J2SDW3</accession>
<comment type="subunit">
    <text evidence="7">Self-associates. Interacts with BBS9; the interaction mediates the association of LZTL1 with the BBsome complex and regulates BBSome ciliary trafficking.</text>
</comment>
<feature type="region of interest" description="Disordered" evidence="8">
    <location>
        <begin position="126"/>
        <end position="160"/>
    </location>
</feature>
<dbReference type="PANTHER" id="PTHR21635">
    <property type="entry name" value="LEUCINE ZIPPER TRANSCRIPTION FACTOR LIKE"/>
    <property type="match status" value="1"/>
</dbReference>
<evidence type="ECO:0000256" key="2">
    <source>
        <dbReference type="ARBA" id="ARBA00008868"/>
    </source>
</evidence>
<gene>
    <name evidence="9" type="ORF">PECAL_3P08600</name>
</gene>
<comment type="similarity">
    <text evidence="2">Belongs to the LZTFL1 family.</text>
</comment>
<feature type="compositionally biased region" description="Basic and acidic residues" evidence="8">
    <location>
        <begin position="144"/>
        <end position="160"/>
    </location>
</feature>
<dbReference type="GO" id="GO:1903565">
    <property type="term" value="P:negative regulation of protein localization to cilium"/>
    <property type="evidence" value="ECO:0007669"/>
    <property type="project" value="TreeGrafter"/>
</dbReference>
<dbReference type="Pfam" id="PF15294">
    <property type="entry name" value="Leu_zip"/>
    <property type="match status" value="1"/>
</dbReference>
<dbReference type="Proteomes" id="UP000789595">
    <property type="component" value="Unassembled WGS sequence"/>
</dbReference>
<keyword evidence="4" id="KW-0963">Cytoplasm</keyword>
<protein>
    <recommendedName>
        <fullName evidence="3">Leucine zipper transcription factor-like protein 1</fullName>
    </recommendedName>
</protein>
<organism evidence="9 10">
    <name type="scientific">Pelagomonas calceolata</name>
    <dbReference type="NCBI Taxonomy" id="35677"/>
    <lineage>
        <taxon>Eukaryota</taxon>
        <taxon>Sar</taxon>
        <taxon>Stramenopiles</taxon>
        <taxon>Ochrophyta</taxon>
        <taxon>Pelagophyceae</taxon>
        <taxon>Pelagomonadales</taxon>
        <taxon>Pelagomonadaceae</taxon>
        <taxon>Pelagomonas</taxon>
    </lineage>
</organism>
<comment type="function">
    <text evidence="6">Regulates ciliary localization of the BBSome complex. Together with the BBSome complex, controls SMO ciliary trafficking and contributes to the sonic hedgehog (SHH) pathway regulation. May play a role in neurite outgrowth. May have tumor suppressor function.</text>
</comment>
<dbReference type="InterPro" id="IPR026157">
    <property type="entry name" value="LZTFL1"/>
</dbReference>
<evidence type="ECO:0000256" key="4">
    <source>
        <dbReference type="ARBA" id="ARBA00022490"/>
    </source>
</evidence>
<comment type="subcellular location">
    <subcellularLocation>
        <location evidence="1">Cytoplasm</location>
    </subcellularLocation>
</comment>
<evidence type="ECO:0000313" key="9">
    <source>
        <dbReference type="EMBL" id="CAH0370943.1"/>
    </source>
</evidence>
<name>A0A8J2SDW3_9STRA</name>